<dbReference type="Gene3D" id="1.10.30.50">
    <property type="match status" value="1"/>
</dbReference>
<keyword evidence="3" id="KW-0540">Nuclease</keyword>
<protein>
    <submittedName>
        <fullName evidence="3">HNH endonuclease</fullName>
    </submittedName>
</protein>
<feature type="domain" description="HNH nuclease" evidence="2">
    <location>
        <begin position="41"/>
        <end position="90"/>
    </location>
</feature>
<dbReference type="GO" id="GO:0004519">
    <property type="term" value="F:endonuclease activity"/>
    <property type="evidence" value="ECO:0007669"/>
    <property type="project" value="UniProtKB-KW"/>
</dbReference>
<keyword evidence="3" id="KW-0255">Endonuclease</keyword>
<dbReference type="AlphaFoldDB" id="A0A833CCD9"/>
<dbReference type="InterPro" id="IPR003615">
    <property type="entry name" value="HNH_nuc"/>
</dbReference>
<dbReference type="Proteomes" id="UP000434554">
    <property type="component" value="Unassembled WGS sequence"/>
</dbReference>
<keyword evidence="3" id="KW-0378">Hydrolase</keyword>
<sequence length="118" mass="14081">MLRRTPLKVRSRLKAKSKLKAKKRLSQRSTRKKKYDAELEKVKPIVKERDGYRCILCGRPYEEIHHISYRSSAGGNEIKNLCCLCWHCHRIKIHQGSCPKEYKKLLQQILSERYGYEY</sequence>
<evidence type="ECO:0000313" key="3">
    <source>
        <dbReference type="EMBL" id="KAB1478660.1"/>
    </source>
</evidence>
<dbReference type="GO" id="GO:0003676">
    <property type="term" value="F:nucleic acid binding"/>
    <property type="evidence" value="ECO:0007669"/>
    <property type="project" value="InterPro"/>
</dbReference>
<accession>A0A833CCD9</accession>
<dbReference type="CDD" id="cd00085">
    <property type="entry name" value="HNHc"/>
    <property type="match status" value="1"/>
</dbReference>
<dbReference type="GeneID" id="99806222"/>
<dbReference type="RefSeq" id="WP_127007299.1">
    <property type="nucleotide sequence ID" value="NZ_CAUENZ010000007.1"/>
</dbReference>
<evidence type="ECO:0000256" key="1">
    <source>
        <dbReference type="SAM" id="MobiDB-lite"/>
    </source>
</evidence>
<proteinExistence type="predicted"/>
<organism evidence="3 4">
    <name type="scientific">Veillonella seminalis</name>
    <dbReference type="NCBI Taxonomy" id="1502943"/>
    <lineage>
        <taxon>Bacteria</taxon>
        <taxon>Bacillati</taxon>
        <taxon>Bacillota</taxon>
        <taxon>Negativicutes</taxon>
        <taxon>Veillonellales</taxon>
        <taxon>Veillonellaceae</taxon>
        <taxon>Veillonella</taxon>
    </lineage>
</organism>
<comment type="caution">
    <text evidence="3">The sequence shown here is derived from an EMBL/GenBank/DDBJ whole genome shotgun (WGS) entry which is preliminary data.</text>
</comment>
<dbReference type="EMBL" id="WBKH01000005">
    <property type="protein sequence ID" value="KAB1478660.1"/>
    <property type="molecule type" value="Genomic_DNA"/>
</dbReference>
<dbReference type="GO" id="GO:0008270">
    <property type="term" value="F:zinc ion binding"/>
    <property type="evidence" value="ECO:0007669"/>
    <property type="project" value="InterPro"/>
</dbReference>
<dbReference type="InterPro" id="IPR002711">
    <property type="entry name" value="HNH"/>
</dbReference>
<dbReference type="SMART" id="SM00507">
    <property type="entry name" value="HNHc"/>
    <property type="match status" value="1"/>
</dbReference>
<feature type="region of interest" description="Disordered" evidence="1">
    <location>
        <begin position="12"/>
        <end position="33"/>
    </location>
</feature>
<dbReference type="Pfam" id="PF01844">
    <property type="entry name" value="HNH"/>
    <property type="match status" value="1"/>
</dbReference>
<evidence type="ECO:0000259" key="2">
    <source>
        <dbReference type="SMART" id="SM00507"/>
    </source>
</evidence>
<evidence type="ECO:0000313" key="4">
    <source>
        <dbReference type="Proteomes" id="UP000434554"/>
    </source>
</evidence>
<reference evidence="3 4" key="1">
    <citation type="submission" date="2019-09" db="EMBL/GenBank/DDBJ databases">
        <title>Draft genome sequence of 3 type strains from the CCUG.</title>
        <authorList>
            <person name="Pineiro-Iglesias B."/>
            <person name="Tunovic T."/>
            <person name="Unosson C."/>
            <person name="Inganas E."/>
            <person name="Ohlen M."/>
            <person name="Cardew S."/>
            <person name="Jensie-Markopoulos S."/>
            <person name="Salva-Serra F."/>
            <person name="Jaen-Luchoro D."/>
            <person name="Karlsson R."/>
            <person name="Svensson-Stadler L."/>
            <person name="Chun J."/>
            <person name="Moore E."/>
        </authorList>
    </citation>
    <scope>NUCLEOTIDE SEQUENCE [LARGE SCALE GENOMIC DNA]</scope>
    <source>
        <strain evidence="3 4">CCUG 65427</strain>
    </source>
</reference>
<gene>
    <name evidence="3" type="ORF">F8R14_05710</name>
</gene>
<name>A0A833CCD9_9FIRM</name>